<evidence type="ECO:0000313" key="4">
    <source>
        <dbReference type="Proteomes" id="UP001500190"/>
    </source>
</evidence>
<dbReference type="EMBL" id="BAAAND010000008">
    <property type="protein sequence ID" value="GAA1595421.1"/>
    <property type="molecule type" value="Genomic_DNA"/>
</dbReference>
<reference evidence="3 4" key="1">
    <citation type="journal article" date="2019" name="Int. J. Syst. Evol. Microbiol.">
        <title>The Global Catalogue of Microorganisms (GCM) 10K type strain sequencing project: providing services to taxonomists for standard genome sequencing and annotation.</title>
        <authorList>
            <consortium name="The Broad Institute Genomics Platform"/>
            <consortium name="The Broad Institute Genome Sequencing Center for Infectious Disease"/>
            <person name="Wu L."/>
            <person name="Ma J."/>
        </authorList>
    </citation>
    <scope>NUCLEOTIDE SEQUENCE [LARGE SCALE GENOMIC DNA]</scope>
    <source>
        <strain evidence="3 4">JCM 14304</strain>
    </source>
</reference>
<dbReference type="SUPFAM" id="SSF49879">
    <property type="entry name" value="SMAD/FHA domain"/>
    <property type="match status" value="1"/>
</dbReference>
<proteinExistence type="predicted"/>
<sequence>MDADRWICPRCFSNLTSAPTALVATVRPATPVQEAPAPRATGVCPRDWCGETYPAGATTCPRCAQPVPPLDVLATSLGVSAVRMLLPDGGTVGIRPYAIVVLGRESPDARIADSLVAYDGVSRLHAELAVRDTDVTLADSESTNGTWVDGRKVSLDPVPLEPGQHQVRLGQAALVVIDVIAGGSR</sequence>
<dbReference type="InterPro" id="IPR000253">
    <property type="entry name" value="FHA_dom"/>
</dbReference>
<dbReference type="PROSITE" id="PS50006">
    <property type="entry name" value="FHA_DOMAIN"/>
    <property type="match status" value="1"/>
</dbReference>
<dbReference type="SMART" id="SM00240">
    <property type="entry name" value="FHA"/>
    <property type="match status" value="1"/>
</dbReference>
<feature type="domain" description="FHA" evidence="2">
    <location>
        <begin position="100"/>
        <end position="153"/>
    </location>
</feature>
<gene>
    <name evidence="3" type="ORF">GCM10009742_47760</name>
</gene>
<dbReference type="InterPro" id="IPR008984">
    <property type="entry name" value="SMAD_FHA_dom_sf"/>
</dbReference>
<evidence type="ECO:0000256" key="1">
    <source>
        <dbReference type="ARBA" id="ARBA00022553"/>
    </source>
</evidence>
<organism evidence="3 4">
    <name type="scientific">Kribbella karoonensis</name>
    <dbReference type="NCBI Taxonomy" id="324851"/>
    <lineage>
        <taxon>Bacteria</taxon>
        <taxon>Bacillati</taxon>
        <taxon>Actinomycetota</taxon>
        <taxon>Actinomycetes</taxon>
        <taxon>Propionibacteriales</taxon>
        <taxon>Kribbellaceae</taxon>
        <taxon>Kribbella</taxon>
    </lineage>
</organism>
<evidence type="ECO:0000313" key="3">
    <source>
        <dbReference type="EMBL" id="GAA1595421.1"/>
    </source>
</evidence>
<dbReference type="Pfam" id="PF00498">
    <property type="entry name" value="FHA"/>
    <property type="match status" value="1"/>
</dbReference>
<dbReference type="CDD" id="cd00060">
    <property type="entry name" value="FHA"/>
    <property type="match status" value="1"/>
</dbReference>
<evidence type="ECO:0000259" key="2">
    <source>
        <dbReference type="PROSITE" id="PS50006"/>
    </source>
</evidence>
<protein>
    <recommendedName>
        <fullName evidence="2">FHA domain-containing protein</fullName>
    </recommendedName>
</protein>
<dbReference type="Gene3D" id="2.60.200.20">
    <property type="match status" value="1"/>
</dbReference>
<dbReference type="Proteomes" id="UP001500190">
    <property type="component" value="Unassembled WGS sequence"/>
</dbReference>
<keyword evidence="4" id="KW-1185">Reference proteome</keyword>
<name>A0ABN2E3Q5_9ACTN</name>
<accession>A0ABN2E3Q5</accession>
<keyword evidence="1" id="KW-0597">Phosphoprotein</keyword>
<comment type="caution">
    <text evidence="3">The sequence shown here is derived from an EMBL/GenBank/DDBJ whole genome shotgun (WGS) entry which is preliminary data.</text>
</comment>